<evidence type="ECO:0000256" key="1">
    <source>
        <dbReference type="SAM" id="MobiDB-lite"/>
    </source>
</evidence>
<feature type="region of interest" description="Disordered" evidence="1">
    <location>
        <begin position="104"/>
        <end position="135"/>
    </location>
</feature>
<name>A0A183IPE1_9BILA</name>
<dbReference type="Proteomes" id="UP000270296">
    <property type="component" value="Unassembled WGS sequence"/>
</dbReference>
<protein>
    <submittedName>
        <fullName evidence="2 4">Uncharacterized protein</fullName>
    </submittedName>
</protein>
<accession>A0A183IPE1</accession>
<feature type="region of interest" description="Disordered" evidence="1">
    <location>
        <begin position="31"/>
        <end position="73"/>
    </location>
</feature>
<evidence type="ECO:0000313" key="2">
    <source>
        <dbReference type="EMBL" id="VDP07374.1"/>
    </source>
</evidence>
<dbReference type="WBParaSite" id="SBAD_0000571001-mRNA-1">
    <property type="protein sequence ID" value="SBAD_0000571001-mRNA-1"/>
    <property type="gene ID" value="SBAD_0000571001"/>
</dbReference>
<evidence type="ECO:0000313" key="3">
    <source>
        <dbReference type="Proteomes" id="UP000270296"/>
    </source>
</evidence>
<feature type="compositionally biased region" description="Polar residues" evidence="1">
    <location>
        <begin position="104"/>
        <end position="118"/>
    </location>
</feature>
<proteinExistence type="predicted"/>
<sequence length="135" mass="13951">MIILFSVSDPFKEAALYGYVAATVTCTTLSANAATGRSNCGTRPQPPPPSPRPPPPPPPPTTTPFRSSVSPCGSTVLSVDTVSRHNVLVVGPELSLSITSHIGTHPSAVTTQPPTTASPLYPSAMEQRSTASDGR</sequence>
<reference evidence="2 3" key="2">
    <citation type="submission" date="2018-11" db="EMBL/GenBank/DDBJ databases">
        <authorList>
            <consortium name="Pathogen Informatics"/>
        </authorList>
    </citation>
    <scope>NUCLEOTIDE SEQUENCE [LARGE SCALE GENOMIC DNA]</scope>
</reference>
<feature type="compositionally biased region" description="Pro residues" evidence="1">
    <location>
        <begin position="44"/>
        <end position="62"/>
    </location>
</feature>
<dbReference type="AlphaFoldDB" id="A0A183IPE1"/>
<feature type="compositionally biased region" description="Polar residues" evidence="1">
    <location>
        <begin position="31"/>
        <end position="41"/>
    </location>
</feature>
<keyword evidence="3" id="KW-1185">Reference proteome</keyword>
<gene>
    <name evidence="2" type="ORF">SBAD_LOCUS5488</name>
</gene>
<evidence type="ECO:0000313" key="4">
    <source>
        <dbReference type="WBParaSite" id="SBAD_0000571001-mRNA-1"/>
    </source>
</evidence>
<dbReference type="EMBL" id="UZAM01009029">
    <property type="protein sequence ID" value="VDP07374.1"/>
    <property type="molecule type" value="Genomic_DNA"/>
</dbReference>
<organism evidence="4">
    <name type="scientific">Soboliphyme baturini</name>
    <dbReference type="NCBI Taxonomy" id="241478"/>
    <lineage>
        <taxon>Eukaryota</taxon>
        <taxon>Metazoa</taxon>
        <taxon>Ecdysozoa</taxon>
        <taxon>Nematoda</taxon>
        <taxon>Enoplea</taxon>
        <taxon>Dorylaimia</taxon>
        <taxon>Dioctophymatida</taxon>
        <taxon>Dioctophymatoidea</taxon>
        <taxon>Soboliphymatidae</taxon>
        <taxon>Soboliphyme</taxon>
    </lineage>
</organism>
<feature type="compositionally biased region" description="Polar residues" evidence="1">
    <location>
        <begin position="126"/>
        <end position="135"/>
    </location>
</feature>
<reference evidence="4" key="1">
    <citation type="submission" date="2016-06" db="UniProtKB">
        <authorList>
            <consortium name="WormBaseParasite"/>
        </authorList>
    </citation>
    <scope>IDENTIFICATION</scope>
</reference>